<sequence>MDRQKQLMNYVKRAQRSLNAEKLLPMLQYGIFLSLISGLAILIVSRFFVFAYYDETALMIACAAFVATVGYMWFKRVRTKEALRKLDAFYPYNELVTAFSFKQDEHPLADSILNKAANESEEAYERFKKRKKHYWRPKTLVGILIAAIITGTLLIFPSETQQDAQVAEKEKEVIREIEKEVAKLEKKAQSEDAKKEMKELLEKLKEVETSEQALREVVKKQKELNLQEQKLQDKKLAENGEGAGLTDEEVQKLKDIAEIKNALAKSASGTQTALSKLGKPISIDLQNTISKMAESQNGTTSGKTSNNPSGTGNNQQQNNGQTGQGSTGSGNNQGQGNNGSGNNQGQGRTGSGSGQGQGSGSGTSGQGQGGGSGSGGQGGGASAGSGAGTGMGGRSLLSIPSERVGESGGPTVDGGPLGEGDSAGEQKGTVPVTKGTVRPYEEVVGQYEERYMQSTKRLQLPRDLQNVVESYFSSIQSEE</sequence>
<feature type="coiled-coil region" evidence="1">
    <location>
        <begin position="167"/>
        <end position="237"/>
    </location>
</feature>
<accession>A0ABW0RFN6</accession>
<evidence type="ECO:0000313" key="5">
    <source>
        <dbReference type="Proteomes" id="UP001595978"/>
    </source>
</evidence>
<feature type="compositionally biased region" description="Gly residues" evidence="2">
    <location>
        <begin position="322"/>
        <end position="393"/>
    </location>
</feature>
<name>A0ABW0RFN6_9BACL</name>
<feature type="transmembrane region" description="Helical" evidence="3">
    <location>
        <begin position="26"/>
        <end position="50"/>
    </location>
</feature>
<feature type="compositionally biased region" description="Low complexity" evidence="2">
    <location>
        <begin position="295"/>
        <end position="321"/>
    </location>
</feature>
<dbReference type="InterPro" id="IPR052258">
    <property type="entry name" value="Diverse_Func_Domain-Protein"/>
</dbReference>
<proteinExistence type="predicted"/>
<dbReference type="EMBL" id="JBHSNQ010000178">
    <property type="protein sequence ID" value="MFC5542723.1"/>
    <property type="molecule type" value="Genomic_DNA"/>
</dbReference>
<feature type="compositionally biased region" description="Gly residues" evidence="2">
    <location>
        <begin position="406"/>
        <end position="418"/>
    </location>
</feature>
<feature type="transmembrane region" description="Helical" evidence="3">
    <location>
        <begin position="139"/>
        <end position="156"/>
    </location>
</feature>
<dbReference type="RefSeq" id="WP_390310152.1">
    <property type="nucleotide sequence ID" value="NZ_JBHSNQ010000178.1"/>
</dbReference>
<evidence type="ECO:0000256" key="3">
    <source>
        <dbReference type="SAM" id="Phobius"/>
    </source>
</evidence>
<evidence type="ECO:0000256" key="2">
    <source>
        <dbReference type="SAM" id="MobiDB-lite"/>
    </source>
</evidence>
<reference evidence="5" key="1">
    <citation type="journal article" date="2019" name="Int. J. Syst. Evol. Microbiol.">
        <title>The Global Catalogue of Microorganisms (GCM) 10K type strain sequencing project: providing services to taxonomists for standard genome sequencing and annotation.</title>
        <authorList>
            <consortium name="The Broad Institute Genomics Platform"/>
            <consortium name="The Broad Institute Genome Sequencing Center for Infectious Disease"/>
            <person name="Wu L."/>
            <person name="Ma J."/>
        </authorList>
    </citation>
    <scope>NUCLEOTIDE SEQUENCE [LARGE SCALE GENOMIC DNA]</scope>
    <source>
        <strain evidence="5">CCUG 56331</strain>
    </source>
</reference>
<gene>
    <name evidence="4" type="ORF">ACFPOH_13515</name>
</gene>
<organism evidence="4 5">
    <name type="scientific">Ureibacillus suwonensis</name>
    <dbReference type="NCBI Taxonomy" id="313007"/>
    <lineage>
        <taxon>Bacteria</taxon>
        <taxon>Bacillati</taxon>
        <taxon>Bacillota</taxon>
        <taxon>Bacilli</taxon>
        <taxon>Bacillales</taxon>
        <taxon>Caryophanaceae</taxon>
        <taxon>Ureibacillus</taxon>
    </lineage>
</organism>
<protein>
    <submittedName>
        <fullName evidence="4">Uncharacterized protein</fullName>
    </submittedName>
</protein>
<keyword evidence="1" id="KW-0175">Coiled coil</keyword>
<keyword evidence="3" id="KW-0812">Transmembrane</keyword>
<keyword evidence="3" id="KW-0472">Membrane</keyword>
<feature type="transmembrane region" description="Helical" evidence="3">
    <location>
        <begin position="56"/>
        <end position="74"/>
    </location>
</feature>
<dbReference type="Proteomes" id="UP001595978">
    <property type="component" value="Unassembled WGS sequence"/>
</dbReference>
<evidence type="ECO:0000313" key="4">
    <source>
        <dbReference type="EMBL" id="MFC5542723.1"/>
    </source>
</evidence>
<evidence type="ECO:0000256" key="1">
    <source>
        <dbReference type="SAM" id="Coils"/>
    </source>
</evidence>
<comment type="caution">
    <text evidence="4">The sequence shown here is derived from an EMBL/GenBank/DDBJ whole genome shotgun (WGS) entry which is preliminary data.</text>
</comment>
<dbReference type="PANTHER" id="PTHR37612:SF20">
    <property type="entry name" value="PER-HEXAMER REPEAT PROTEIN 5-RELATED"/>
    <property type="match status" value="1"/>
</dbReference>
<feature type="region of interest" description="Disordered" evidence="2">
    <location>
        <begin position="289"/>
        <end position="436"/>
    </location>
</feature>
<keyword evidence="3" id="KW-1133">Transmembrane helix</keyword>
<dbReference type="PANTHER" id="PTHR37612">
    <property type="entry name" value="FIBROIN HEAVY CHAIN FIB-H LIKE PROTEIN"/>
    <property type="match status" value="1"/>
</dbReference>
<keyword evidence="5" id="KW-1185">Reference proteome</keyword>